<evidence type="ECO:0000313" key="2">
    <source>
        <dbReference type="Proteomes" id="UP000826050"/>
    </source>
</evidence>
<keyword evidence="2" id="KW-1185">Reference proteome</keyword>
<gene>
    <name evidence="1" type="ORF">FE795_02030</name>
</gene>
<sequence length="206" mass="23495">MSEAKKNRITTTAKGALQGRQRTICDKCLWSYNRLHGCTVEDKYLLIYFLTSPYSNVIGAYEIKLASVAAELGWDVETQFKPVLKRLVDEALVDYDEASYFVWVKVWWEHNVASQAAGERLIGKTVEELLRMPAKWLQDYLEDYSARAPDKAGKLYNLLDQRLRSQLTEQSKADLLNFIPGQPPPDDNGHCVGSVHLQKMKKILSV</sequence>
<reference evidence="1 2" key="1">
    <citation type="submission" date="2020-02" db="EMBL/GenBank/DDBJ databases">
        <title>Partial ammonium oxidation to N2 by heterotrophic bacteria.</title>
        <authorList>
            <person name="Wu M."/>
        </authorList>
    </citation>
    <scope>NUCLEOTIDE SEQUENCE [LARGE SCALE GENOMIC DNA]</scope>
    <source>
        <strain evidence="1 2">HO-1</strain>
    </source>
</reference>
<dbReference type="RefSeq" id="WP_219235552.1">
    <property type="nucleotide sequence ID" value="NZ_CP049362.1"/>
</dbReference>
<name>A0ABX8SPF9_9BURK</name>
<accession>A0ABX8SPF9</accession>
<protein>
    <submittedName>
        <fullName evidence="1">Uncharacterized protein</fullName>
    </submittedName>
</protein>
<dbReference type="Proteomes" id="UP000826050">
    <property type="component" value="Chromosome"/>
</dbReference>
<organism evidence="1 2">
    <name type="scientific">Alcaligenes ammonioxydans</name>
    <dbReference type="NCBI Taxonomy" id="2582914"/>
    <lineage>
        <taxon>Bacteria</taxon>
        <taxon>Pseudomonadati</taxon>
        <taxon>Pseudomonadota</taxon>
        <taxon>Betaproteobacteria</taxon>
        <taxon>Burkholderiales</taxon>
        <taxon>Alcaligenaceae</taxon>
        <taxon>Alcaligenes</taxon>
    </lineage>
</organism>
<dbReference type="EMBL" id="CP049362">
    <property type="protein sequence ID" value="QXX77912.1"/>
    <property type="molecule type" value="Genomic_DNA"/>
</dbReference>
<proteinExistence type="predicted"/>
<evidence type="ECO:0000313" key="1">
    <source>
        <dbReference type="EMBL" id="QXX77912.1"/>
    </source>
</evidence>